<evidence type="ECO:0000313" key="1">
    <source>
        <dbReference type="EMBL" id="MCI21710.1"/>
    </source>
</evidence>
<feature type="non-terminal residue" evidence="1">
    <location>
        <position position="80"/>
    </location>
</feature>
<evidence type="ECO:0000313" key="2">
    <source>
        <dbReference type="Proteomes" id="UP000265520"/>
    </source>
</evidence>
<dbReference type="AlphaFoldDB" id="A0A392QD99"/>
<dbReference type="PANTHER" id="PTHR22767">
    <property type="entry name" value="N-TERMINAL ACETYLTRANSFERASE-RELATED"/>
    <property type="match status" value="1"/>
</dbReference>
<sequence length="80" mass="9098">MSTPVTESEKLIWSVLEAERPTISQLHEKSLFDANNAFLDNHKDSLMHRAAFTEILYILDSNRKSEAVKLIEESANNIVP</sequence>
<dbReference type="GO" id="GO:0005737">
    <property type="term" value="C:cytoplasm"/>
    <property type="evidence" value="ECO:0007669"/>
    <property type="project" value="TreeGrafter"/>
</dbReference>
<dbReference type="EMBL" id="LXQA010126417">
    <property type="protein sequence ID" value="MCI21710.1"/>
    <property type="molecule type" value="Genomic_DNA"/>
</dbReference>
<keyword evidence="1" id="KW-0808">Transferase</keyword>
<proteinExistence type="predicted"/>
<reference evidence="1 2" key="1">
    <citation type="journal article" date="2018" name="Front. Plant Sci.">
        <title>Red Clover (Trifolium pratense) and Zigzag Clover (T. medium) - A Picture of Genomic Similarities and Differences.</title>
        <authorList>
            <person name="Dluhosova J."/>
            <person name="Istvanek J."/>
            <person name="Nedelnik J."/>
            <person name="Repkova J."/>
        </authorList>
    </citation>
    <scope>NUCLEOTIDE SEQUENCE [LARGE SCALE GENOMIC DNA]</scope>
    <source>
        <strain evidence="2">cv. 10/8</strain>
        <tissue evidence="1">Leaf</tissue>
    </source>
</reference>
<dbReference type="PANTHER" id="PTHR22767:SF2">
    <property type="entry name" value="N(ALPHA)-ACETYLTRANSFERASE 15_16, ISOFORM A"/>
    <property type="match status" value="1"/>
</dbReference>
<protein>
    <submittedName>
        <fullName evidence="1">N-alpha-acetyltransferase 15 NatA auxiliary subunit-like</fullName>
    </submittedName>
</protein>
<name>A0A392QD99_9FABA</name>
<keyword evidence="2" id="KW-1185">Reference proteome</keyword>
<comment type="caution">
    <text evidence="1">The sequence shown here is derived from an EMBL/GenBank/DDBJ whole genome shotgun (WGS) entry which is preliminary data.</text>
</comment>
<organism evidence="1 2">
    <name type="scientific">Trifolium medium</name>
    <dbReference type="NCBI Taxonomy" id="97028"/>
    <lineage>
        <taxon>Eukaryota</taxon>
        <taxon>Viridiplantae</taxon>
        <taxon>Streptophyta</taxon>
        <taxon>Embryophyta</taxon>
        <taxon>Tracheophyta</taxon>
        <taxon>Spermatophyta</taxon>
        <taxon>Magnoliopsida</taxon>
        <taxon>eudicotyledons</taxon>
        <taxon>Gunneridae</taxon>
        <taxon>Pentapetalae</taxon>
        <taxon>rosids</taxon>
        <taxon>fabids</taxon>
        <taxon>Fabales</taxon>
        <taxon>Fabaceae</taxon>
        <taxon>Papilionoideae</taxon>
        <taxon>50 kb inversion clade</taxon>
        <taxon>NPAAA clade</taxon>
        <taxon>Hologalegina</taxon>
        <taxon>IRL clade</taxon>
        <taxon>Trifolieae</taxon>
        <taxon>Trifolium</taxon>
    </lineage>
</organism>
<accession>A0A392QD99</accession>
<dbReference type="Proteomes" id="UP000265520">
    <property type="component" value="Unassembled WGS sequence"/>
</dbReference>
<dbReference type="GO" id="GO:0016740">
    <property type="term" value="F:transferase activity"/>
    <property type="evidence" value="ECO:0007669"/>
    <property type="project" value="UniProtKB-KW"/>
</dbReference>